<accession>A0ACC0A9G2</accession>
<protein>
    <submittedName>
        <fullName evidence="1">Uncharacterized protein</fullName>
    </submittedName>
</protein>
<dbReference type="Proteomes" id="UP001060085">
    <property type="component" value="Linkage Group LG06"/>
</dbReference>
<evidence type="ECO:0000313" key="1">
    <source>
        <dbReference type="EMBL" id="KAI5656819.1"/>
    </source>
</evidence>
<name>A0ACC0A9G2_CATRO</name>
<sequence>MGTFISSNPTEAKNQEMGEEEDYFDYSPRAQWLRAIVLGSNEGLVLTTLQLIEEAGGKIMPNKMKPLPMEYLIMKGFISLLAGALTMATSEFVSVYTQVDIIRSQNERDLKMGKIGALARVQLPSPVQIAAAASISYIVMGLLPLLIAWTLRDDRSLMVRRSWVAAALASLLMVFVASFVGFLGKAPLIRSCLRILMGGWIEIGIMMLKGKVLENYGLY</sequence>
<evidence type="ECO:0000313" key="2">
    <source>
        <dbReference type="Proteomes" id="UP001060085"/>
    </source>
</evidence>
<proteinExistence type="predicted"/>
<gene>
    <name evidence="1" type="ORF">M9H77_25612</name>
</gene>
<reference evidence="2" key="1">
    <citation type="journal article" date="2023" name="Nat. Plants">
        <title>Single-cell RNA sequencing provides a high-resolution roadmap for understanding the multicellular compartmentation of specialized metabolism.</title>
        <authorList>
            <person name="Sun S."/>
            <person name="Shen X."/>
            <person name="Li Y."/>
            <person name="Li Y."/>
            <person name="Wang S."/>
            <person name="Li R."/>
            <person name="Zhang H."/>
            <person name="Shen G."/>
            <person name="Guo B."/>
            <person name="Wei J."/>
            <person name="Xu J."/>
            <person name="St-Pierre B."/>
            <person name="Chen S."/>
            <person name="Sun C."/>
        </authorList>
    </citation>
    <scope>NUCLEOTIDE SEQUENCE [LARGE SCALE GENOMIC DNA]</scope>
</reference>
<keyword evidence="2" id="KW-1185">Reference proteome</keyword>
<organism evidence="1 2">
    <name type="scientific">Catharanthus roseus</name>
    <name type="common">Madagascar periwinkle</name>
    <name type="synonym">Vinca rosea</name>
    <dbReference type="NCBI Taxonomy" id="4058"/>
    <lineage>
        <taxon>Eukaryota</taxon>
        <taxon>Viridiplantae</taxon>
        <taxon>Streptophyta</taxon>
        <taxon>Embryophyta</taxon>
        <taxon>Tracheophyta</taxon>
        <taxon>Spermatophyta</taxon>
        <taxon>Magnoliopsida</taxon>
        <taxon>eudicotyledons</taxon>
        <taxon>Gunneridae</taxon>
        <taxon>Pentapetalae</taxon>
        <taxon>asterids</taxon>
        <taxon>lamiids</taxon>
        <taxon>Gentianales</taxon>
        <taxon>Apocynaceae</taxon>
        <taxon>Rauvolfioideae</taxon>
        <taxon>Vinceae</taxon>
        <taxon>Catharanthinae</taxon>
        <taxon>Catharanthus</taxon>
    </lineage>
</organism>
<dbReference type="EMBL" id="CM044706">
    <property type="protein sequence ID" value="KAI5656819.1"/>
    <property type="molecule type" value="Genomic_DNA"/>
</dbReference>
<comment type="caution">
    <text evidence="1">The sequence shown here is derived from an EMBL/GenBank/DDBJ whole genome shotgun (WGS) entry which is preliminary data.</text>
</comment>